<accession>M0MFZ1</accession>
<evidence type="ECO:0000313" key="3">
    <source>
        <dbReference type="Proteomes" id="UP000011669"/>
    </source>
</evidence>
<protein>
    <submittedName>
        <fullName evidence="2">Uncharacterized protein</fullName>
    </submittedName>
</protein>
<dbReference type="EMBL" id="AOMD01000030">
    <property type="protein sequence ID" value="EMA43345.1"/>
    <property type="molecule type" value="Genomic_DNA"/>
</dbReference>
<evidence type="ECO:0000256" key="1">
    <source>
        <dbReference type="SAM" id="MobiDB-lite"/>
    </source>
</evidence>
<reference evidence="2 3" key="1">
    <citation type="journal article" date="2014" name="PLoS Genet.">
        <title>Phylogenetically driven sequencing of extremely halophilic archaea reveals strategies for static and dynamic osmo-response.</title>
        <authorList>
            <person name="Becker E.A."/>
            <person name="Seitzer P.M."/>
            <person name="Tritt A."/>
            <person name="Larsen D."/>
            <person name="Krusor M."/>
            <person name="Yao A.I."/>
            <person name="Wu D."/>
            <person name="Madern D."/>
            <person name="Eisen J.A."/>
            <person name="Darling A.E."/>
            <person name="Facciotti M.T."/>
        </authorList>
    </citation>
    <scope>NUCLEOTIDE SEQUENCE [LARGE SCALE GENOMIC DNA]</scope>
    <source>
        <strain evidence="2 3">DSM 5350</strain>
    </source>
</reference>
<gene>
    <name evidence="2" type="ORF">C449_15242</name>
</gene>
<feature type="region of interest" description="Disordered" evidence="1">
    <location>
        <begin position="51"/>
        <end position="73"/>
    </location>
</feature>
<dbReference type="RefSeq" id="WP_006078905.1">
    <property type="nucleotide sequence ID" value="NZ_AOMD01000030.1"/>
</dbReference>
<dbReference type="InParanoid" id="M0MFZ1"/>
<dbReference type="OrthoDB" id="210908at2157"/>
<dbReference type="AlphaFoldDB" id="M0MFZ1"/>
<dbReference type="Proteomes" id="UP000011669">
    <property type="component" value="Unassembled WGS sequence"/>
</dbReference>
<feature type="compositionally biased region" description="Basic and acidic residues" evidence="1">
    <location>
        <begin position="52"/>
        <end position="73"/>
    </location>
</feature>
<keyword evidence="3" id="KW-1185">Reference proteome</keyword>
<dbReference type="STRING" id="1227455.C449_15242"/>
<dbReference type="InterPro" id="IPR058463">
    <property type="entry name" value="DUF8150"/>
</dbReference>
<organism evidence="2 3">
    <name type="scientific">Halococcus saccharolyticus DSM 5350</name>
    <dbReference type="NCBI Taxonomy" id="1227455"/>
    <lineage>
        <taxon>Archaea</taxon>
        <taxon>Methanobacteriati</taxon>
        <taxon>Methanobacteriota</taxon>
        <taxon>Stenosarchaea group</taxon>
        <taxon>Halobacteria</taxon>
        <taxon>Halobacteriales</taxon>
        <taxon>Halococcaceae</taxon>
        <taxon>Halococcus</taxon>
    </lineage>
</organism>
<name>M0MFZ1_9EURY</name>
<comment type="caution">
    <text evidence="2">The sequence shown here is derived from an EMBL/GenBank/DDBJ whole genome shotgun (WGS) entry which is preliminary data.</text>
</comment>
<dbReference type="Pfam" id="PF26477">
    <property type="entry name" value="DUF8150"/>
    <property type="match status" value="1"/>
</dbReference>
<dbReference type="PATRIC" id="fig|1227455.4.peg.3102"/>
<sequence length="73" mass="8589">MTNSSGRDDPPRNREARHEEITAWAEYVRTHPDSDWGDQVNKLVNAQLQSARHFEHDRPDMDDLRDSPLFDRS</sequence>
<evidence type="ECO:0000313" key="2">
    <source>
        <dbReference type="EMBL" id="EMA43345.1"/>
    </source>
</evidence>
<proteinExistence type="predicted"/>